<proteinExistence type="predicted"/>
<evidence type="ECO:0000313" key="1">
    <source>
        <dbReference type="EMBL" id="CAF1076642.1"/>
    </source>
</evidence>
<sequence>MKKKSNTRYRDIKILIRSYLEIICFHIRGYETQDGYYKTDLFGKLVITNFFICEDVQKKLSMNNPRSKKLHELKPMVNKTLFIYLFIY</sequence>
<protein>
    <submittedName>
        <fullName evidence="1">Uncharacterized protein</fullName>
    </submittedName>
</protein>
<organism evidence="1 2">
    <name type="scientific">Brachionus calyciflorus</name>
    <dbReference type="NCBI Taxonomy" id="104777"/>
    <lineage>
        <taxon>Eukaryota</taxon>
        <taxon>Metazoa</taxon>
        <taxon>Spiralia</taxon>
        <taxon>Gnathifera</taxon>
        <taxon>Rotifera</taxon>
        <taxon>Eurotatoria</taxon>
        <taxon>Monogononta</taxon>
        <taxon>Pseudotrocha</taxon>
        <taxon>Ploima</taxon>
        <taxon>Brachionidae</taxon>
        <taxon>Brachionus</taxon>
    </lineage>
</organism>
<keyword evidence="2" id="KW-1185">Reference proteome</keyword>
<dbReference type="EMBL" id="CAJNOC010006381">
    <property type="protein sequence ID" value="CAF1076642.1"/>
    <property type="molecule type" value="Genomic_DNA"/>
</dbReference>
<accession>A0A814MA92</accession>
<dbReference type="Proteomes" id="UP000663879">
    <property type="component" value="Unassembled WGS sequence"/>
</dbReference>
<reference evidence="1" key="1">
    <citation type="submission" date="2021-02" db="EMBL/GenBank/DDBJ databases">
        <authorList>
            <person name="Nowell W R."/>
        </authorList>
    </citation>
    <scope>NUCLEOTIDE SEQUENCE</scope>
    <source>
        <strain evidence="1">Ploen Becks lab</strain>
    </source>
</reference>
<comment type="caution">
    <text evidence="1">The sequence shown here is derived from an EMBL/GenBank/DDBJ whole genome shotgun (WGS) entry which is preliminary data.</text>
</comment>
<dbReference type="AlphaFoldDB" id="A0A814MA92"/>
<gene>
    <name evidence="1" type="ORF">OXX778_LOCUS19994</name>
</gene>
<evidence type="ECO:0000313" key="2">
    <source>
        <dbReference type="Proteomes" id="UP000663879"/>
    </source>
</evidence>
<name>A0A814MA92_9BILA</name>